<dbReference type="PANTHER" id="PTHR31623:SF110">
    <property type="entry name" value="VINORINE SYNTHASE-LIKE"/>
    <property type="match status" value="1"/>
</dbReference>
<dbReference type="AlphaFoldDB" id="A0AAV3NU58"/>
<keyword evidence="3" id="KW-0012">Acyltransferase</keyword>
<evidence type="ECO:0000256" key="3">
    <source>
        <dbReference type="ARBA" id="ARBA00023315"/>
    </source>
</evidence>
<evidence type="ECO:0000313" key="5">
    <source>
        <dbReference type="Proteomes" id="UP001454036"/>
    </source>
</evidence>
<dbReference type="Gene3D" id="3.30.559.10">
    <property type="entry name" value="Chloramphenicol acetyltransferase-like domain"/>
    <property type="match status" value="2"/>
</dbReference>
<keyword evidence="5" id="KW-1185">Reference proteome</keyword>
<evidence type="ECO:0000256" key="1">
    <source>
        <dbReference type="ARBA" id="ARBA00009861"/>
    </source>
</evidence>
<evidence type="ECO:0000313" key="4">
    <source>
        <dbReference type="EMBL" id="GAA0141545.1"/>
    </source>
</evidence>
<proteinExistence type="inferred from homology"/>
<dbReference type="Pfam" id="PF02458">
    <property type="entry name" value="Transferase"/>
    <property type="match status" value="1"/>
</dbReference>
<gene>
    <name evidence="4" type="ORF">LIER_35414</name>
</gene>
<name>A0AAV3NU58_LITER</name>
<dbReference type="InterPro" id="IPR023213">
    <property type="entry name" value="CAT-like_dom_sf"/>
</dbReference>
<sequence length="468" mass="52918">MEVQIISIETIKPSSPTPFHNKIFNLSLLDQLIPAPYAPLIFFYPNPHHNSTTHLHEFLENLKKSLSETLTLFYPLAGEIKNNLSIDCTEQGAHFAITKVKNINLSQFLTKLDIQVLPQLLPCGTGFESNQNEPSSRITNIQVNQFECGGLAIGICISHKILDGTSLSTFLKSWAHAAYYNYSSASSEEKIIISPDFIASSLFPTNNSTWLQDSANKMFFSMFKKGHPKTKRFVFDHSYIEKIRAKATKPGSKCPSRVETVSAFLWRCFMATTTLSHDKCYVPKKHSLLTHIVNLRKKLEPNLSEYSIGNFIWVSNAKLLRNNDQTEEELSSLVRKIRESISIINGELVKKFQNGDEGHVLMRESLKEIEEYASMEGGVDHYGFTSWCKLGFYEVDFGWGKPIWVSGIGASDYSVYMNFIVLMDTKCGEGVEAWVTLDERDMEVLVQNVEDYVDIDPSPLKINCDTGC</sequence>
<dbReference type="EMBL" id="BAABME010015506">
    <property type="protein sequence ID" value="GAA0141545.1"/>
    <property type="molecule type" value="Genomic_DNA"/>
</dbReference>
<organism evidence="4 5">
    <name type="scientific">Lithospermum erythrorhizon</name>
    <name type="common">Purple gromwell</name>
    <name type="synonym">Lithospermum officinale var. erythrorhizon</name>
    <dbReference type="NCBI Taxonomy" id="34254"/>
    <lineage>
        <taxon>Eukaryota</taxon>
        <taxon>Viridiplantae</taxon>
        <taxon>Streptophyta</taxon>
        <taxon>Embryophyta</taxon>
        <taxon>Tracheophyta</taxon>
        <taxon>Spermatophyta</taxon>
        <taxon>Magnoliopsida</taxon>
        <taxon>eudicotyledons</taxon>
        <taxon>Gunneridae</taxon>
        <taxon>Pentapetalae</taxon>
        <taxon>asterids</taxon>
        <taxon>lamiids</taxon>
        <taxon>Boraginales</taxon>
        <taxon>Boraginaceae</taxon>
        <taxon>Boraginoideae</taxon>
        <taxon>Lithospermeae</taxon>
        <taxon>Lithospermum</taxon>
    </lineage>
</organism>
<keyword evidence="2" id="KW-0808">Transferase</keyword>
<accession>A0AAV3NU58</accession>
<protein>
    <submittedName>
        <fullName evidence="4">Uncharacterized protein</fullName>
    </submittedName>
</protein>
<evidence type="ECO:0000256" key="2">
    <source>
        <dbReference type="ARBA" id="ARBA00022679"/>
    </source>
</evidence>
<dbReference type="PANTHER" id="PTHR31623">
    <property type="entry name" value="F21J9.9"/>
    <property type="match status" value="1"/>
</dbReference>
<dbReference type="Proteomes" id="UP001454036">
    <property type="component" value="Unassembled WGS sequence"/>
</dbReference>
<dbReference type="GO" id="GO:0016746">
    <property type="term" value="F:acyltransferase activity"/>
    <property type="evidence" value="ECO:0007669"/>
    <property type="project" value="UniProtKB-KW"/>
</dbReference>
<comment type="caution">
    <text evidence="4">The sequence shown here is derived from an EMBL/GenBank/DDBJ whole genome shotgun (WGS) entry which is preliminary data.</text>
</comment>
<comment type="similarity">
    <text evidence="1">Belongs to the plant acyltransferase family.</text>
</comment>
<reference evidence="4 5" key="1">
    <citation type="submission" date="2024-01" db="EMBL/GenBank/DDBJ databases">
        <title>The complete chloroplast genome sequence of Lithospermum erythrorhizon: insights into the phylogenetic relationship among Boraginaceae species and the maternal lineages of purple gromwells.</title>
        <authorList>
            <person name="Okada T."/>
            <person name="Watanabe K."/>
        </authorList>
    </citation>
    <scope>NUCLEOTIDE SEQUENCE [LARGE SCALE GENOMIC DNA]</scope>
</reference>